<dbReference type="RefSeq" id="YP_002003500.1">
    <property type="nucleotide sequence ID" value="NC_011040.1"/>
</dbReference>
<dbReference type="KEGG" id="vg:6449667"/>
<name>B3VCS2_9CAUD</name>
<keyword evidence="2" id="KW-1185">Reference proteome</keyword>
<dbReference type="EMBL" id="EU734171">
    <property type="protein sequence ID" value="ACF15777.1"/>
    <property type="molecule type" value="Genomic_DNA"/>
</dbReference>
<reference evidence="1 2" key="1">
    <citation type="submission" date="2008-05" db="EMBL/GenBank/DDBJ databases">
        <title>Genomic sequences and analysis of several T7-like bacteriophages.</title>
        <authorList>
            <person name="Savalia D."/>
            <person name="Severinov K."/>
            <person name="Molineux I."/>
        </authorList>
    </citation>
    <scope>NUCLEOTIDE SEQUENCE [LARGE SCALE GENOMIC DNA]</scope>
</reference>
<dbReference type="GeneID" id="6449667"/>
<gene>
    <name evidence="1" type="primary">19.2</name>
    <name evidence="1" type="ORF">AS7_0053</name>
</gene>
<evidence type="ECO:0000313" key="2">
    <source>
        <dbReference type="Proteomes" id="UP000000616"/>
    </source>
</evidence>
<dbReference type="Proteomes" id="UP000000616">
    <property type="component" value="Segment"/>
</dbReference>
<organism evidence="1 2">
    <name type="scientific">Escherichia phage BA14</name>
    <dbReference type="NCBI Taxonomy" id="532074"/>
    <lineage>
        <taxon>Viruses</taxon>
        <taxon>Duplodnaviria</taxon>
        <taxon>Heunggongvirae</taxon>
        <taxon>Uroviricota</taxon>
        <taxon>Caudoviricetes</taxon>
        <taxon>Autographivirales</taxon>
        <taxon>Autotranscriptaviridae</taxon>
        <taxon>Studiervirinae</taxon>
        <taxon>Berlinvirus</taxon>
        <taxon>Berlinvirus BA14</taxon>
    </lineage>
</organism>
<protein>
    <submittedName>
        <fullName evidence="1">Gp19.2</fullName>
    </submittedName>
</protein>
<accession>B3VCS2</accession>
<evidence type="ECO:0000313" key="1">
    <source>
        <dbReference type="EMBL" id="ACF15777.1"/>
    </source>
</evidence>
<proteinExistence type="predicted"/>
<sequence>MPLCAQWTLNVPHCPTSGCRTVRTAMRNFLTWV</sequence>